<evidence type="ECO:0000256" key="2">
    <source>
        <dbReference type="ARBA" id="ARBA00007214"/>
    </source>
</evidence>
<dbReference type="GO" id="GO:0005516">
    <property type="term" value="F:calmodulin binding"/>
    <property type="evidence" value="ECO:0007669"/>
    <property type="project" value="InterPro"/>
</dbReference>
<protein>
    <submittedName>
        <fullName evidence="9">Putative WRKY transcription factor 26</fullName>
    </submittedName>
</protein>
<dbReference type="InterPro" id="IPR012416">
    <property type="entry name" value="CBP60"/>
</dbReference>
<dbReference type="GO" id="GO:0003700">
    <property type="term" value="F:DNA-binding transcription factor activity"/>
    <property type="evidence" value="ECO:0007669"/>
    <property type="project" value="InterPro"/>
</dbReference>
<evidence type="ECO:0000256" key="1">
    <source>
        <dbReference type="ARBA" id="ARBA00004123"/>
    </source>
</evidence>
<dbReference type="Proteomes" id="UP000032142">
    <property type="component" value="Unassembled WGS sequence"/>
</dbReference>
<evidence type="ECO:0000256" key="3">
    <source>
        <dbReference type="ARBA" id="ARBA00023015"/>
    </source>
</evidence>
<dbReference type="AlphaFoldDB" id="A0A0B0NEQ3"/>
<dbReference type="PANTHER" id="PTHR31713:SF42">
    <property type="entry name" value="PROTEIN SAR DEFICIENT 1"/>
    <property type="match status" value="1"/>
</dbReference>
<sequence length="507" mass="56545">MLGDEVWRLDRIGKNGIIHVRLASEGINTVQDFLRMSVVSPGELRRILGPRMSERMWDNAIKHARTCVMGNKYYVFRGSNYRILLNPICQLMGAEINGSIYPTHTLSNIDTVYLEKLVRQAYVNWSSLEEIEGISNEIIALLTQDIMAQRTGANVMNTIPSNLPAMPPPGPWLAELPDHPVLMDNSNVLSSPTTGECAVQSLNQKNNSGNDRQNISQEDNNSTIVCHAPPPSHSNSSAIISELSATTLPIAQVQAQSFEELAERNQSKGNLQLKACCYKQDSNLTKSGKAADAYTWKCYGTKGLIGNRRKRFYNCAHPGCRAKKSVEKSLDGKSFIVLYRASHNHPESLPTRTSSLSACFHIRASNHLTIKIPDKSFVTYEGGQMDMDGSVFFMRSAEDETELQTLMDKKFDQPSDGHKATVGAGVRKAKKREMVESFTGKHTNKVQEENLMRGIPRKKAWDANLKEISGNDIHCVWQNVDGPYEPDGTSQPEIIQADRPIIRCIPR</sequence>
<dbReference type="PANTHER" id="PTHR31713">
    <property type="entry name" value="OS02G0177800 PROTEIN"/>
    <property type="match status" value="1"/>
</dbReference>
<evidence type="ECO:0000259" key="8">
    <source>
        <dbReference type="PROSITE" id="PS50811"/>
    </source>
</evidence>
<dbReference type="InterPro" id="IPR036576">
    <property type="entry name" value="WRKY_dom_sf"/>
</dbReference>
<dbReference type="SUPFAM" id="SSF118290">
    <property type="entry name" value="WRKY DNA-binding domain"/>
    <property type="match status" value="1"/>
</dbReference>
<name>A0A0B0NEQ3_GOSAR</name>
<accession>A0A0B0NEQ3</accession>
<reference evidence="10" key="1">
    <citation type="submission" date="2014-09" db="EMBL/GenBank/DDBJ databases">
        <authorList>
            <person name="Mudge J."/>
            <person name="Ramaraj T."/>
            <person name="Lindquist I.E."/>
            <person name="Bharti A.K."/>
            <person name="Sundararajan A."/>
            <person name="Cameron C.T."/>
            <person name="Woodward J.E."/>
            <person name="May G.D."/>
            <person name="Brubaker C."/>
            <person name="Broadhvest J."/>
            <person name="Wilkins T.A."/>
        </authorList>
    </citation>
    <scope>NUCLEOTIDE SEQUENCE</scope>
    <source>
        <strain evidence="10">cv. AKA8401</strain>
    </source>
</reference>
<keyword evidence="4" id="KW-0238">DNA-binding</keyword>
<dbReference type="GO" id="GO:0080142">
    <property type="term" value="P:regulation of salicylic acid biosynthetic process"/>
    <property type="evidence" value="ECO:0007669"/>
    <property type="project" value="TreeGrafter"/>
</dbReference>
<dbReference type="Pfam" id="PF20452">
    <property type="entry name" value="Calmod_bind_C"/>
    <property type="match status" value="1"/>
</dbReference>
<dbReference type="PROSITE" id="PS50811">
    <property type="entry name" value="WRKY"/>
    <property type="match status" value="1"/>
</dbReference>
<keyword evidence="7" id="KW-0539">Nucleus</keyword>
<dbReference type="GO" id="GO:0005634">
    <property type="term" value="C:nucleus"/>
    <property type="evidence" value="ECO:0007669"/>
    <property type="project" value="UniProtKB-SubCell"/>
</dbReference>
<proteinExistence type="inferred from homology"/>
<evidence type="ECO:0000313" key="10">
    <source>
        <dbReference type="Proteomes" id="UP000032142"/>
    </source>
</evidence>
<dbReference type="SMART" id="SM00774">
    <property type="entry name" value="WRKY"/>
    <property type="match status" value="1"/>
</dbReference>
<dbReference type="InterPro" id="IPR046829">
    <property type="entry name" value="Calmod_bind_C"/>
</dbReference>
<dbReference type="InterPro" id="IPR046830">
    <property type="entry name" value="Calmod_bind_M"/>
</dbReference>
<evidence type="ECO:0000256" key="7">
    <source>
        <dbReference type="ARBA" id="ARBA00023242"/>
    </source>
</evidence>
<evidence type="ECO:0000256" key="4">
    <source>
        <dbReference type="ARBA" id="ARBA00023125"/>
    </source>
</evidence>
<keyword evidence="10" id="KW-1185">Reference proteome</keyword>
<dbReference type="Gene3D" id="2.20.25.80">
    <property type="entry name" value="WRKY domain"/>
    <property type="match status" value="1"/>
</dbReference>
<dbReference type="GO" id="GO:0043565">
    <property type="term" value="F:sequence-specific DNA binding"/>
    <property type="evidence" value="ECO:0007669"/>
    <property type="project" value="InterPro"/>
</dbReference>
<dbReference type="InterPro" id="IPR003657">
    <property type="entry name" value="WRKY_dom"/>
</dbReference>
<dbReference type="Pfam" id="PF20451">
    <property type="entry name" value="Calmod_bind_M"/>
    <property type="match status" value="1"/>
</dbReference>
<keyword evidence="5" id="KW-0010">Activator</keyword>
<evidence type="ECO:0000256" key="5">
    <source>
        <dbReference type="ARBA" id="ARBA00023159"/>
    </source>
</evidence>
<evidence type="ECO:0000256" key="6">
    <source>
        <dbReference type="ARBA" id="ARBA00023163"/>
    </source>
</evidence>
<evidence type="ECO:0000313" key="9">
    <source>
        <dbReference type="EMBL" id="KHG10274.1"/>
    </source>
</evidence>
<feature type="domain" description="WRKY" evidence="8">
    <location>
        <begin position="285"/>
        <end position="348"/>
    </location>
</feature>
<comment type="similarity">
    <text evidence="2">Belongs to the plant ACBP60 protein family.</text>
</comment>
<gene>
    <name evidence="9" type="ORF">F383_12849</name>
</gene>
<comment type="subcellular location">
    <subcellularLocation>
        <location evidence="1">Nucleus</location>
    </subcellularLocation>
</comment>
<keyword evidence="6" id="KW-0804">Transcription</keyword>
<dbReference type="Pfam" id="PF03106">
    <property type="entry name" value="WRKY"/>
    <property type="match status" value="1"/>
</dbReference>
<dbReference type="EMBL" id="KN393512">
    <property type="protein sequence ID" value="KHG10274.1"/>
    <property type="molecule type" value="Genomic_DNA"/>
</dbReference>
<keyword evidence="3" id="KW-0805">Transcription regulation</keyword>
<organism evidence="9 10">
    <name type="scientific">Gossypium arboreum</name>
    <name type="common">Tree cotton</name>
    <name type="synonym">Gossypium nanking</name>
    <dbReference type="NCBI Taxonomy" id="29729"/>
    <lineage>
        <taxon>Eukaryota</taxon>
        <taxon>Viridiplantae</taxon>
        <taxon>Streptophyta</taxon>
        <taxon>Embryophyta</taxon>
        <taxon>Tracheophyta</taxon>
        <taxon>Spermatophyta</taxon>
        <taxon>Magnoliopsida</taxon>
        <taxon>eudicotyledons</taxon>
        <taxon>Gunneridae</taxon>
        <taxon>Pentapetalae</taxon>
        <taxon>rosids</taxon>
        <taxon>malvids</taxon>
        <taxon>Malvales</taxon>
        <taxon>Malvaceae</taxon>
        <taxon>Malvoideae</taxon>
        <taxon>Gossypium</taxon>
    </lineage>
</organism>